<proteinExistence type="inferred from homology"/>
<comment type="caution">
    <text evidence="10">The sequence shown here is derived from an EMBL/GenBank/DDBJ whole genome shotgun (WGS) entry which is preliminary data.</text>
</comment>
<comment type="cofactor">
    <cofactor evidence="8">
        <name>Mg(2+)</name>
        <dbReference type="ChEBI" id="CHEBI:18420"/>
    </cofactor>
</comment>
<name>A0A085V7C9_PSESX</name>
<feature type="binding site" evidence="8">
    <location>
        <position position="28"/>
    </location>
    <ligand>
        <name>GTP</name>
        <dbReference type="ChEBI" id="CHEBI:37565"/>
    </ligand>
</feature>
<feature type="binding site" evidence="8">
    <location>
        <begin position="15"/>
        <end position="17"/>
    </location>
    <ligand>
        <name>GTP</name>
        <dbReference type="ChEBI" id="CHEBI:37565"/>
    </ligand>
</feature>
<dbReference type="RefSeq" id="WP_032631470.1">
    <property type="nucleotide sequence ID" value="NZ_JPQU01000089.1"/>
</dbReference>
<protein>
    <recommendedName>
        <fullName evidence="8">Molybdenum cofactor guanylyltransferase</fullName>
        <shortName evidence="8">MoCo guanylyltransferase</shortName>
        <ecNumber evidence="8">2.7.7.77</ecNumber>
    </recommendedName>
    <alternativeName>
        <fullName evidence="8">GTP:molybdopterin guanylyltransferase</fullName>
    </alternativeName>
    <alternativeName>
        <fullName evidence="8">Mo-MPT guanylyltransferase</fullName>
    </alternativeName>
    <alternativeName>
        <fullName evidence="8">Molybdopterin guanylyltransferase</fullName>
    </alternativeName>
    <alternativeName>
        <fullName evidence="8">Molybdopterin-guanine dinucleotide synthase</fullName>
        <shortName evidence="8">MGD synthase</shortName>
    </alternativeName>
</protein>
<evidence type="ECO:0000256" key="6">
    <source>
        <dbReference type="ARBA" id="ARBA00023134"/>
    </source>
</evidence>
<evidence type="ECO:0000256" key="8">
    <source>
        <dbReference type="HAMAP-Rule" id="MF_00316"/>
    </source>
</evidence>
<comment type="subunit">
    <text evidence="8">Monomer.</text>
</comment>
<dbReference type="InterPro" id="IPR025877">
    <property type="entry name" value="MobA-like_NTP_Trfase"/>
</dbReference>
<keyword evidence="1 8" id="KW-0963">Cytoplasm</keyword>
<dbReference type="InterPro" id="IPR013482">
    <property type="entry name" value="Molybde_CF_guanTrfase"/>
</dbReference>
<gene>
    <name evidence="8" type="primary">mobA</name>
    <name evidence="10" type="ORF">IV01_24120</name>
</gene>
<dbReference type="OrthoDB" id="9788394at2"/>
<reference evidence="10 11" key="1">
    <citation type="submission" date="2014-07" db="EMBL/GenBank/DDBJ databases">
        <title>Draft Genome Sequences of Environmental Pseudomonas syringae strains.</title>
        <authorList>
            <person name="Baltrus D.A."/>
            <person name="Berge O."/>
            <person name="Morris C."/>
        </authorList>
    </citation>
    <scope>NUCLEOTIDE SEQUENCE [LARGE SCALE GENOMIC DNA]</scope>
    <source>
        <strain evidence="10 11">GAW0119</strain>
    </source>
</reference>
<feature type="binding site" evidence="8">
    <location>
        <position position="104"/>
    </location>
    <ligand>
        <name>Mg(2+)</name>
        <dbReference type="ChEBI" id="CHEBI:18420"/>
    </ligand>
</feature>
<evidence type="ECO:0000256" key="1">
    <source>
        <dbReference type="ARBA" id="ARBA00022490"/>
    </source>
</evidence>
<dbReference type="EC" id="2.7.7.77" evidence="8"/>
<dbReference type="CDD" id="cd02503">
    <property type="entry name" value="MobA"/>
    <property type="match status" value="1"/>
</dbReference>
<dbReference type="Pfam" id="PF12804">
    <property type="entry name" value="NTP_transf_3"/>
    <property type="match status" value="1"/>
</dbReference>
<dbReference type="Proteomes" id="UP000028631">
    <property type="component" value="Unassembled WGS sequence"/>
</dbReference>
<dbReference type="EMBL" id="JPQU01000089">
    <property type="protein sequence ID" value="KFE51342.1"/>
    <property type="molecule type" value="Genomic_DNA"/>
</dbReference>
<accession>A0A085V7C9</accession>
<dbReference type="GO" id="GO:1902758">
    <property type="term" value="P:bis(molybdopterin guanine dinucleotide)molybdenum biosynthetic process"/>
    <property type="evidence" value="ECO:0007669"/>
    <property type="project" value="TreeGrafter"/>
</dbReference>
<evidence type="ECO:0000256" key="2">
    <source>
        <dbReference type="ARBA" id="ARBA00022679"/>
    </source>
</evidence>
<dbReference type="Gene3D" id="3.90.550.10">
    <property type="entry name" value="Spore Coat Polysaccharide Biosynthesis Protein SpsA, Chain A"/>
    <property type="match status" value="1"/>
</dbReference>
<comment type="catalytic activity">
    <reaction evidence="8">
        <text>Mo-molybdopterin + GTP + H(+) = Mo-molybdopterin guanine dinucleotide + diphosphate</text>
        <dbReference type="Rhea" id="RHEA:34243"/>
        <dbReference type="ChEBI" id="CHEBI:15378"/>
        <dbReference type="ChEBI" id="CHEBI:33019"/>
        <dbReference type="ChEBI" id="CHEBI:37565"/>
        <dbReference type="ChEBI" id="CHEBI:71302"/>
        <dbReference type="ChEBI" id="CHEBI:71310"/>
        <dbReference type="EC" id="2.7.7.77"/>
    </reaction>
</comment>
<sequence>MPASSPFAPCSILLLAGGQGQRMGGRDKGLIDWRGEPLIQHLHRLTRPLTDDLIISCNRNLEQYAVFADQLVQDGNDDFHGPFAGIRAALPLARHPYLVVLPCDVPLIDLSLLDELRTTSRQYPRQPVMVRSGEHWQPLLCVIPTCHAAAFEAAWQNGERSPRRIMQQLGAVAVNCAADDPRLANLNTPQLLTQITG</sequence>
<dbReference type="HAMAP" id="MF_00316">
    <property type="entry name" value="MobA"/>
    <property type="match status" value="1"/>
</dbReference>
<organism evidence="10 11">
    <name type="scientific">Pseudomonas syringae</name>
    <dbReference type="NCBI Taxonomy" id="317"/>
    <lineage>
        <taxon>Bacteria</taxon>
        <taxon>Pseudomonadati</taxon>
        <taxon>Pseudomonadota</taxon>
        <taxon>Gammaproteobacteria</taxon>
        <taxon>Pseudomonadales</taxon>
        <taxon>Pseudomonadaceae</taxon>
        <taxon>Pseudomonas</taxon>
    </lineage>
</organism>
<dbReference type="InterPro" id="IPR029044">
    <property type="entry name" value="Nucleotide-diphossugar_trans"/>
</dbReference>
<keyword evidence="5 8" id="KW-0460">Magnesium</keyword>
<evidence type="ECO:0000313" key="10">
    <source>
        <dbReference type="EMBL" id="KFE51342.1"/>
    </source>
</evidence>
<keyword evidence="4 8" id="KW-0547">Nucleotide-binding</keyword>
<keyword evidence="11" id="KW-1185">Reference proteome</keyword>
<comment type="domain">
    <text evidence="8">The N-terminal domain determines nucleotide recognition and specific binding, while the C-terminal domain determines the specific binding to the target protein.</text>
</comment>
<dbReference type="GO" id="GO:0061603">
    <property type="term" value="F:molybdenum cofactor guanylyltransferase activity"/>
    <property type="evidence" value="ECO:0007669"/>
    <property type="project" value="UniProtKB-EC"/>
</dbReference>
<keyword evidence="3 8" id="KW-0479">Metal-binding</keyword>
<dbReference type="GO" id="GO:0046872">
    <property type="term" value="F:metal ion binding"/>
    <property type="evidence" value="ECO:0007669"/>
    <property type="project" value="UniProtKB-KW"/>
</dbReference>
<comment type="caution">
    <text evidence="8">Lacks conserved residue(s) required for the propagation of feature annotation.</text>
</comment>
<evidence type="ECO:0000256" key="4">
    <source>
        <dbReference type="ARBA" id="ARBA00022741"/>
    </source>
</evidence>
<dbReference type="SUPFAM" id="SSF53448">
    <property type="entry name" value="Nucleotide-diphospho-sugar transferases"/>
    <property type="match status" value="1"/>
</dbReference>
<comment type="function">
    <text evidence="8">Transfers a GMP moiety from GTP to Mo-molybdopterin (Mo-MPT) cofactor (Moco or molybdenum cofactor) to form Mo-molybdopterin guanine dinucleotide (Mo-MGD) cofactor.</text>
</comment>
<evidence type="ECO:0000256" key="5">
    <source>
        <dbReference type="ARBA" id="ARBA00022842"/>
    </source>
</evidence>
<evidence type="ECO:0000313" key="11">
    <source>
        <dbReference type="Proteomes" id="UP000028631"/>
    </source>
</evidence>
<dbReference type="PATRIC" id="fig|317.175.peg.5028"/>
<dbReference type="PANTHER" id="PTHR19136:SF81">
    <property type="entry name" value="MOLYBDENUM COFACTOR GUANYLYLTRANSFERASE"/>
    <property type="match status" value="1"/>
</dbReference>
<keyword evidence="2 8" id="KW-0808">Transferase</keyword>
<dbReference type="AlphaFoldDB" id="A0A085V7C9"/>
<dbReference type="GO" id="GO:0005525">
    <property type="term" value="F:GTP binding"/>
    <property type="evidence" value="ECO:0007669"/>
    <property type="project" value="UniProtKB-UniRule"/>
</dbReference>
<evidence type="ECO:0000259" key="9">
    <source>
        <dbReference type="Pfam" id="PF12804"/>
    </source>
</evidence>
<keyword evidence="6 8" id="KW-0342">GTP-binding</keyword>
<evidence type="ECO:0000256" key="7">
    <source>
        <dbReference type="ARBA" id="ARBA00023150"/>
    </source>
</evidence>
<evidence type="ECO:0000256" key="3">
    <source>
        <dbReference type="ARBA" id="ARBA00022723"/>
    </source>
</evidence>
<comment type="subcellular location">
    <subcellularLocation>
        <location evidence="8">Cytoplasm</location>
    </subcellularLocation>
</comment>
<feature type="binding site" evidence="8">
    <location>
        <position position="104"/>
    </location>
    <ligand>
        <name>GTP</name>
        <dbReference type="ChEBI" id="CHEBI:37565"/>
    </ligand>
</feature>
<comment type="similarity">
    <text evidence="8">Belongs to the MobA family.</text>
</comment>
<feature type="binding site" evidence="8">
    <location>
        <position position="74"/>
    </location>
    <ligand>
        <name>GTP</name>
        <dbReference type="ChEBI" id="CHEBI:37565"/>
    </ligand>
</feature>
<keyword evidence="7 8" id="KW-0501">Molybdenum cofactor biosynthesis</keyword>
<dbReference type="PANTHER" id="PTHR19136">
    <property type="entry name" value="MOLYBDENUM COFACTOR GUANYLYLTRANSFERASE"/>
    <property type="match status" value="1"/>
</dbReference>
<dbReference type="GO" id="GO:0005737">
    <property type="term" value="C:cytoplasm"/>
    <property type="evidence" value="ECO:0007669"/>
    <property type="project" value="UniProtKB-SubCell"/>
</dbReference>
<feature type="domain" description="MobA-like NTP transferase" evidence="9">
    <location>
        <begin position="13"/>
        <end position="170"/>
    </location>
</feature>
<dbReference type="NCBIfam" id="TIGR02665">
    <property type="entry name" value="molyb_mobA"/>
    <property type="match status" value="1"/>
</dbReference>